<evidence type="ECO:0008006" key="3">
    <source>
        <dbReference type="Google" id="ProtNLM"/>
    </source>
</evidence>
<dbReference type="EMBL" id="FNCO01000010">
    <property type="protein sequence ID" value="SDI11511.1"/>
    <property type="molecule type" value="Genomic_DNA"/>
</dbReference>
<keyword evidence="2" id="KW-1185">Reference proteome</keyword>
<dbReference type="OrthoDB" id="6906904at2"/>
<name>A0A1G8HYB5_9PSED</name>
<dbReference type="Pfam" id="PF07865">
    <property type="entry name" value="DUF1652"/>
    <property type="match status" value="1"/>
</dbReference>
<dbReference type="Proteomes" id="UP000182894">
    <property type="component" value="Unassembled WGS sequence"/>
</dbReference>
<sequence>MISDLEIKHLLEVAFLPNRCVCNIPPYGSISLQIYDQKSGELLLTLIGIARTEIASSRSIAKLVGEIRHEIRLRATVGLDGSIKKNG</sequence>
<gene>
    <name evidence="1" type="ORF">SAMN05216605_110234</name>
</gene>
<dbReference type="InterPro" id="IPR012448">
    <property type="entry name" value="DUF1652"/>
</dbReference>
<accession>A0A1G8HYB5</accession>
<proteinExistence type="predicted"/>
<evidence type="ECO:0000313" key="1">
    <source>
        <dbReference type="EMBL" id="SDI11511.1"/>
    </source>
</evidence>
<dbReference type="RefSeq" id="WP_074754911.1">
    <property type="nucleotide sequence ID" value="NZ_FNCO01000010.1"/>
</dbReference>
<organism evidence="1 2">
    <name type="scientific">Pseudomonas abietaniphila</name>
    <dbReference type="NCBI Taxonomy" id="89065"/>
    <lineage>
        <taxon>Bacteria</taxon>
        <taxon>Pseudomonadati</taxon>
        <taxon>Pseudomonadota</taxon>
        <taxon>Gammaproteobacteria</taxon>
        <taxon>Pseudomonadales</taxon>
        <taxon>Pseudomonadaceae</taxon>
        <taxon>Pseudomonas</taxon>
    </lineage>
</organism>
<evidence type="ECO:0000313" key="2">
    <source>
        <dbReference type="Proteomes" id="UP000182894"/>
    </source>
</evidence>
<protein>
    <recommendedName>
        <fullName evidence="3">DUF1652 domain-containing protein</fullName>
    </recommendedName>
</protein>
<dbReference type="AlphaFoldDB" id="A0A1G8HYB5"/>
<reference evidence="2" key="1">
    <citation type="submission" date="2016-10" db="EMBL/GenBank/DDBJ databases">
        <authorList>
            <person name="Varghese N."/>
            <person name="Submissions S."/>
        </authorList>
    </citation>
    <scope>NUCLEOTIDE SEQUENCE [LARGE SCALE GENOMIC DNA]</scope>
    <source>
        <strain evidence="2">ATCC 700689</strain>
    </source>
</reference>